<dbReference type="PROSITE" id="PS00409">
    <property type="entry name" value="PROKAR_NTER_METHYL"/>
    <property type="match status" value="1"/>
</dbReference>
<comment type="caution">
    <text evidence="13">The sequence shown here is derived from an EMBL/GenBank/DDBJ whole genome shotgun (WGS) entry which is preliminary data.</text>
</comment>
<dbReference type="GO" id="GO:0015627">
    <property type="term" value="C:type II protein secretion system complex"/>
    <property type="evidence" value="ECO:0007669"/>
    <property type="project" value="InterPro"/>
</dbReference>
<keyword evidence="5" id="KW-0997">Cell inner membrane</keyword>
<evidence type="ECO:0000256" key="11">
    <source>
        <dbReference type="SAM" id="Phobius"/>
    </source>
</evidence>
<dbReference type="SUPFAM" id="SSF54523">
    <property type="entry name" value="Pili subunits"/>
    <property type="match status" value="1"/>
</dbReference>
<evidence type="ECO:0000313" key="14">
    <source>
        <dbReference type="Proteomes" id="UP000267400"/>
    </source>
</evidence>
<comment type="subcellular location">
    <subcellularLocation>
        <location evidence="1">Cell inner membrane</location>
        <topology evidence="1">Single-pass membrane protein</topology>
    </subcellularLocation>
</comment>
<comment type="similarity">
    <text evidence="9">Belongs to the GSP H family.</text>
</comment>
<dbReference type="InterPro" id="IPR045584">
    <property type="entry name" value="Pilin-like"/>
</dbReference>
<evidence type="ECO:0000313" key="13">
    <source>
        <dbReference type="EMBL" id="RTR01457.1"/>
    </source>
</evidence>
<reference evidence="13 14" key="1">
    <citation type="submission" date="2018-12" db="EMBL/GenBank/DDBJ databases">
        <authorList>
            <person name="Yu L."/>
        </authorList>
    </citation>
    <scope>NUCLEOTIDE SEQUENCE [LARGE SCALE GENOMIC DNA]</scope>
    <source>
        <strain evidence="13 14">11S</strain>
    </source>
</reference>
<keyword evidence="3" id="KW-1003">Cell membrane</keyword>
<feature type="domain" description="General secretion pathway GspH" evidence="12">
    <location>
        <begin position="52"/>
        <end position="86"/>
    </location>
</feature>
<dbReference type="OrthoDB" id="6367648at2"/>
<evidence type="ECO:0000256" key="1">
    <source>
        <dbReference type="ARBA" id="ARBA00004377"/>
    </source>
</evidence>
<keyword evidence="4" id="KW-0488">Methylation</keyword>
<gene>
    <name evidence="13" type="ORF">EKG36_13760</name>
</gene>
<dbReference type="InterPro" id="IPR022346">
    <property type="entry name" value="T2SS_GspH"/>
</dbReference>
<evidence type="ECO:0000256" key="2">
    <source>
        <dbReference type="ARBA" id="ARBA00021549"/>
    </source>
</evidence>
<dbReference type="Gene3D" id="3.30.700.10">
    <property type="entry name" value="Glycoprotein, Type 4 Pilin"/>
    <property type="match status" value="1"/>
</dbReference>
<evidence type="ECO:0000256" key="8">
    <source>
        <dbReference type="ARBA" id="ARBA00023136"/>
    </source>
</evidence>
<dbReference type="NCBIfam" id="TIGR02532">
    <property type="entry name" value="IV_pilin_GFxxxE"/>
    <property type="match status" value="1"/>
</dbReference>
<sequence>MPMTAGKCFSRGQGFTLIELLVTIAVIAIMATVAVPNFQGFVERNRQAAEFNKVLSGFHYARSEAVKTRDDVTVSIDSSSGSWVISVIASGSPIRVIESKDGRLSVDDIEVDFNALGRLKRCEDGEGAAVSPCVVSVGDSGIEVNAAGNIDKAG</sequence>
<keyword evidence="14" id="KW-1185">Reference proteome</keyword>
<dbReference type="EMBL" id="RXNS01000013">
    <property type="protein sequence ID" value="RTR01457.1"/>
    <property type="molecule type" value="Genomic_DNA"/>
</dbReference>
<keyword evidence="6 11" id="KW-0812">Transmembrane</keyword>
<evidence type="ECO:0000256" key="4">
    <source>
        <dbReference type="ARBA" id="ARBA00022481"/>
    </source>
</evidence>
<evidence type="ECO:0000256" key="7">
    <source>
        <dbReference type="ARBA" id="ARBA00022989"/>
    </source>
</evidence>
<keyword evidence="7 11" id="KW-1133">Transmembrane helix</keyword>
<accession>A0A3S0J8K0</accession>
<feature type="transmembrane region" description="Helical" evidence="11">
    <location>
        <begin position="20"/>
        <end position="38"/>
    </location>
</feature>
<evidence type="ECO:0000256" key="5">
    <source>
        <dbReference type="ARBA" id="ARBA00022519"/>
    </source>
</evidence>
<dbReference type="Proteomes" id="UP000267400">
    <property type="component" value="Unassembled WGS sequence"/>
</dbReference>
<protein>
    <recommendedName>
        <fullName evidence="2">Type II secretion system protein H</fullName>
    </recommendedName>
    <alternativeName>
        <fullName evidence="10">General secretion pathway protein H</fullName>
    </alternativeName>
</protein>
<dbReference type="GO" id="GO:0005886">
    <property type="term" value="C:plasma membrane"/>
    <property type="evidence" value="ECO:0007669"/>
    <property type="project" value="UniProtKB-SubCell"/>
</dbReference>
<dbReference type="InterPro" id="IPR012902">
    <property type="entry name" value="N_methyl_site"/>
</dbReference>
<evidence type="ECO:0000256" key="6">
    <source>
        <dbReference type="ARBA" id="ARBA00022692"/>
    </source>
</evidence>
<evidence type="ECO:0000256" key="10">
    <source>
        <dbReference type="ARBA" id="ARBA00030775"/>
    </source>
</evidence>
<name>A0A3S0J8K0_9GAMM</name>
<evidence type="ECO:0000256" key="3">
    <source>
        <dbReference type="ARBA" id="ARBA00022475"/>
    </source>
</evidence>
<dbReference type="Pfam" id="PF07963">
    <property type="entry name" value="N_methyl"/>
    <property type="match status" value="1"/>
</dbReference>
<evidence type="ECO:0000256" key="9">
    <source>
        <dbReference type="ARBA" id="ARBA00025772"/>
    </source>
</evidence>
<dbReference type="AlphaFoldDB" id="A0A3S0J8K0"/>
<dbReference type="Pfam" id="PF12019">
    <property type="entry name" value="GspH"/>
    <property type="match status" value="1"/>
</dbReference>
<proteinExistence type="inferred from homology"/>
<organism evidence="13 14">
    <name type="scientific">Halomonas nitroreducens</name>
    <dbReference type="NCBI Taxonomy" id="447425"/>
    <lineage>
        <taxon>Bacteria</taxon>
        <taxon>Pseudomonadati</taxon>
        <taxon>Pseudomonadota</taxon>
        <taxon>Gammaproteobacteria</taxon>
        <taxon>Oceanospirillales</taxon>
        <taxon>Halomonadaceae</taxon>
        <taxon>Halomonas</taxon>
    </lineage>
</organism>
<dbReference type="GO" id="GO:0015628">
    <property type="term" value="P:protein secretion by the type II secretion system"/>
    <property type="evidence" value="ECO:0007669"/>
    <property type="project" value="InterPro"/>
</dbReference>
<keyword evidence="8 11" id="KW-0472">Membrane</keyword>
<evidence type="ECO:0000259" key="12">
    <source>
        <dbReference type="Pfam" id="PF12019"/>
    </source>
</evidence>